<dbReference type="EMBL" id="JAVXUO010002581">
    <property type="protein sequence ID" value="KAK2971556.1"/>
    <property type="molecule type" value="Genomic_DNA"/>
</dbReference>
<evidence type="ECO:0000313" key="2">
    <source>
        <dbReference type="Proteomes" id="UP001187471"/>
    </source>
</evidence>
<proteinExistence type="predicted"/>
<dbReference type="AlphaFoldDB" id="A0AA88QVS8"/>
<reference evidence="1" key="1">
    <citation type="submission" date="2022-12" db="EMBL/GenBank/DDBJ databases">
        <title>Draft genome assemblies for two species of Escallonia (Escalloniales).</title>
        <authorList>
            <person name="Chanderbali A."/>
            <person name="Dervinis C."/>
            <person name="Anghel I."/>
            <person name="Soltis D."/>
            <person name="Soltis P."/>
            <person name="Zapata F."/>
        </authorList>
    </citation>
    <scope>NUCLEOTIDE SEQUENCE</scope>
    <source>
        <strain evidence="1">UCBG92.1500</strain>
        <tissue evidence="1">Leaf</tissue>
    </source>
</reference>
<dbReference type="Proteomes" id="UP001187471">
    <property type="component" value="Unassembled WGS sequence"/>
</dbReference>
<dbReference type="InterPro" id="IPR006461">
    <property type="entry name" value="PLAC_motif_containing"/>
</dbReference>
<keyword evidence="2" id="KW-1185">Reference proteome</keyword>
<comment type="caution">
    <text evidence="1">The sequence shown here is derived from an EMBL/GenBank/DDBJ whole genome shotgun (WGS) entry which is preliminary data.</text>
</comment>
<sequence length="149" mass="16978">VWLLVVVRASPWGRLWRLLTKGLHVSKPVPIILVALIVAHVARRRASIIYCSLNAIGRGWRYAFTYRSKLRQLFSLPEAPCADFLVHSCCCVCAISQEYRELKNRGVDPSIVNQYVLIDVHVQGWEANVEKWNREGIQVPPIPASTMTR</sequence>
<name>A0AA88QVS8_9ASTE</name>
<protein>
    <submittedName>
        <fullName evidence="1">Uncharacterized protein</fullName>
    </submittedName>
</protein>
<accession>A0AA88QVS8</accession>
<dbReference type="Pfam" id="PF04749">
    <property type="entry name" value="PLAC8"/>
    <property type="match status" value="1"/>
</dbReference>
<feature type="non-terminal residue" evidence="1">
    <location>
        <position position="149"/>
    </location>
</feature>
<dbReference type="PANTHER" id="PTHR15907">
    <property type="entry name" value="DUF614 FAMILY PROTEIN-RELATED"/>
    <property type="match status" value="1"/>
</dbReference>
<gene>
    <name evidence="1" type="ORF">RJ640_017925</name>
</gene>
<organism evidence="1 2">
    <name type="scientific">Escallonia rubra</name>
    <dbReference type="NCBI Taxonomy" id="112253"/>
    <lineage>
        <taxon>Eukaryota</taxon>
        <taxon>Viridiplantae</taxon>
        <taxon>Streptophyta</taxon>
        <taxon>Embryophyta</taxon>
        <taxon>Tracheophyta</taxon>
        <taxon>Spermatophyta</taxon>
        <taxon>Magnoliopsida</taxon>
        <taxon>eudicotyledons</taxon>
        <taxon>Gunneridae</taxon>
        <taxon>Pentapetalae</taxon>
        <taxon>asterids</taxon>
        <taxon>campanulids</taxon>
        <taxon>Escalloniales</taxon>
        <taxon>Escalloniaceae</taxon>
        <taxon>Escallonia</taxon>
    </lineage>
</organism>
<evidence type="ECO:0000313" key="1">
    <source>
        <dbReference type="EMBL" id="KAK2971556.1"/>
    </source>
</evidence>
<dbReference type="NCBIfam" id="TIGR01571">
    <property type="entry name" value="A_thal_Cys_rich"/>
    <property type="match status" value="1"/>
</dbReference>